<evidence type="ECO:0000313" key="1">
    <source>
        <dbReference type="EMBL" id="PAN41937.1"/>
    </source>
</evidence>
<sequence>MEIYSNTTRFAPVCNTSSKIIEFIQSSGGFPIRTSLATILSWQWLEIGIKSTLFIVQVQSDFCCLS</sequence>
<dbReference type="AlphaFoldDB" id="A0A2S3IDG1"/>
<gene>
    <name evidence="1" type="ORF">PAHAL_8G079800</name>
</gene>
<accession>A0A2S3IDG1</accession>
<dbReference type="Gramene" id="PAN41937">
    <property type="protein sequence ID" value="PAN41937"/>
    <property type="gene ID" value="PAHAL_8G079800"/>
</dbReference>
<proteinExistence type="predicted"/>
<protein>
    <submittedName>
        <fullName evidence="1">Uncharacterized protein</fullName>
    </submittedName>
</protein>
<name>A0A2S3IDG1_9POAL</name>
<dbReference type="Proteomes" id="UP000243499">
    <property type="component" value="Chromosome 8"/>
</dbReference>
<organism evidence="1">
    <name type="scientific">Panicum hallii</name>
    <dbReference type="NCBI Taxonomy" id="206008"/>
    <lineage>
        <taxon>Eukaryota</taxon>
        <taxon>Viridiplantae</taxon>
        <taxon>Streptophyta</taxon>
        <taxon>Embryophyta</taxon>
        <taxon>Tracheophyta</taxon>
        <taxon>Spermatophyta</taxon>
        <taxon>Magnoliopsida</taxon>
        <taxon>Liliopsida</taxon>
        <taxon>Poales</taxon>
        <taxon>Poaceae</taxon>
        <taxon>PACMAD clade</taxon>
        <taxon>Panicoideae</taxon>
        <taxon>Panicodae</taxon>
        <taxon>Paniceae</taxon>
        <taxon>Panicinae</taxon>
        <taxon>Panicum</taxon>
        <taxon>Panicum sect. Panicum</taxon>
    </lineage>
</organism>
<reference evidence="1" key="1">
    <citation type="submission" date="2018-04" db="EMBL/GenBank/DDBJ databases">
        <title>WGS assembly of Panicum hallii.</title>
        <authorList>
            <person name="Lovell J."/>
            <person name="Jenkins J."/>
            <person name="Lowry D."/>
            <person name="Mamidi S."/>
            <person name="Sreedasyam A."/>
            <person name="Weng X."/>
            <person name="Barry K."/>
            <person name="Bonette J."/>
            <person name="Campitelli B."/>
            <person name="Daum C."/>
            <person name="Gordon S."/>
            <person name="Gould B."/>
            <person name="Lipzen A."/>
            <person name="Macqueen A."/>
            <person name="Palacio-Mejia J."/>
            <person name="Plott C."/>
            <person name="Shakirov E."/>
            <person name="Shu S."/>
            <person name="Yoshinaga Y."/>
            <person name="Zane M."/>
            <person name="Rokhsar D."/>
            <person name="Grimwood J."/>
            <person name="Schmutz J."/>
            <person name="Juenger T."/>
        </authorList>
    </citation>
    <scope>NUCLEOTIDE SEQUENCE [LARGE SCALE GENOMIC DNA]</scope>
    <source>
        <strain evidence="1">FIL2</strain>
    </source>
</reference>
<dbReference type="EMBL" id="CM008053">
    <property type="protein sequence ID" value="PAN41937.1"/>
    <property type="molecule type" value="Genomic_DNA"/>
</dbReference>